<dbReference type="EMBL" id="RIBY02002156">
    <property type="protein sequence ID" value="KAH9824447.1"/>
    <property type="molecule type" value="Genomic_DNA"/>
</dbReference>
<sequence length="107" mass="12143">MVVPIEHEKHELGDVARFIEQCVAISQSWKFSKPTSLVLEPLRCLLALPVGELHIVLEAKLFKQPSSTDRARGLEEVKGDLWGHIVNLLNFILVLDTDDDKKELDEQ</sequence>
<name>A0A9W7W0D8_9PEZI</name>
<evidence type="ECO:0000313" key="1">
    <source>
        <dbReference type="EMBL" id="KAH9824447.1"/>
    </source>
</evidence>
<dbReference type="AlphaFoldDB" id="A0A9W7W0D8"/>
<gene>
    <name evidence="1" type="ORF">Tdes44962_MAKER04397</name>
</gene>
<organism evidence="1 2">
    <name type="scientific">Teratosphaeria destructans</name>
    <dbReference type="NCBI Taxonomy" id="418781"/>
    <lineage>
        <taxon>Eukaryota</taxon>
        <taxon>Fungi</taxon>
        <taxon>Dikarya</taxon>
        <taxon>Ascomycota</taxon>
        <taxon>Pezizomycotina</taxon>
        <taxon>Dothideomycetes</taxon>
        <taxon>Dothideomycetidae</taxon>
        <taxon>Mycosphaerellales</taxon>
        <taxon>Teratosphaeriaceae</taxon>
        <taxon>Teratosphaeria</taxon>
    </lineage>
</organism>
<dbReference type="Proteomes" id="UP001138500">
    <property type="component" value="Unassembled WGS sequence"/>
</dbReference>
<proteinExistence type="predicted"/>
<reference evidence="1 2" key="1">
    <citation type="journal article" date="2018" name="IMA Fungus">
        <title>IMA Genome-F 10: Nine draft genome sequences of Claviceps purpurea s.lat., including C. arundinis, C. humidiphila, and C. cf. spartinae, pseudomolecules for the pitch canker pathogen Fusarium circinatum, draft genome of Davidsoniella eucalypti, Grosmannia galeiformis, Quambalaria eucalypti, and Teratosphaeria destructans.</title>
        <authorList>
            <person name="Wingfield B.D."/>
            <person name="Liu M."/>
            <person name="Nguyen H.D."/>
            <person name="Lane F.A."/>
            <person name="Morgan S.W."/>
            <person name="De Vos L."/>
            <person name="Wilken P.M."/>
            <person name="Duong T.A."/>
            <person name="Aylward J."/>
            <person name="Coetzee M.P."/>
            <person name="Dadej K."/>
            <person name="De Beer Z.W."/>
            <person name="Findlay W."/>
            <person name="Havenga M."/>
            <person name="Kolarik M."/>
            <person name="Menzies J.G."/>
            <person name="Naidoo K."/>
            <person name="Pochopski O."/>
            <person name="Shoukouhi P."/>
            <person name="Santana Q.C."/>
            <person name="Seifert K.A."/>
            <person name="Soal N."/>
            <person name="Steenkamp E.T."/>
            <person name="Tatham C.T."/>
            <person name="van der Nest M.A."/>
            <person name="Wingfield M.J."/>
        </authorList>
    </citation>
    <scope>NUCLEOTIDE SEQUENCE [LARGE SCALE GENOMIC DNA]</scope>
    <source>
        <strain evidence="1">CMW44962</strain>
    </source>
</reference>
<accession>A0A9W7W0D8</accession>
<reference evidence="1 2" key="2">
    <citation type="journal article" date="2021" name="Curr. Genet.">
        <title>Genetic response to nitrogen starvation in the aggressive Eucalyptus foliar pathogen Teratosphaeria destructans.</title>
        <authorList>
            <person name="Havenga M."/>
            <person name="Wingfield B.D."/>
            <person name="Wingfield M.J."/>
            <person name="Dreyer L.L."/>
            <person name="Roets F."/>
            <person name="Aylward J."/>
        </authorList>
    </citation>
    <scope>NUCLEOTIDE SEQUENCE [LARGE SCALE GENOMIC DNA]</scope>
    <source>
        <strain evidence="1">CMW44962</strain>
    </source>
</reference>
<evidence type="ECO:0000313" key="2">
    <source>
        <dbReference type="Proteomes" id="UP001138500"/>
    </source>
</evidence>
<keyword evidence="2" id="KW-1185">Reference proteome</keyword>
<comment type="caution">
    <text evidence="1">The sequence shown here is derived from an EMBL/GenBank/DDBJ whole genome shotgun (WGS) entry which is preliminary data.</text>
</comment>
<protein>
    <submittedName>
        <fullName evidence="1">Uncharacterized protein</fullName>
    </submittedName>
</protein>